<evidence type="ECO:0000313" key="6">
    <source>
        <dbReference type="EMBL" id="WKW15703.1"/>
    </source>
</evidence>
<dbReference type="PROSITE" id="PS00211">
    <property type="entry name" value="ABC_TRANSPORTER_1"/>
    <property type="match status" value="1"/>
</dbReference>
<dbReference type="SUPFAM" id="SSF52540">
    <property type="entry name" value="P-loop containing nucleoside triphosphate hydrolases"/>
    <property type="match status" value="1"/>
</dbReference>
<organism evidence="6 7">
    <name type="scientific">Pseudogemmatithrix spongiicola</name>
    <dbReference type="NCBI Taxonomy" id="3062599"/>
    <lineage>
        <taxon>Bacteria</taxon>
        <taxon>Pseudomonadati</taxon>
        <taxon>Gemmatimonadota</taxon>
        <taxon>Gemmatimonadia</taxon>
        <taxon>Gemmatimonadales</taxon>
        <taxon>Gemmatimonadaceae</taxon>
        <taxon>Pseudogemmatithrix</taxon>
    </lineage>
</organism>
<protein>
    <submittedName>
        <fullName evidence="6">ABC transporter ATP-binding protein</fullName>
    </submittedName>
</protein>
<name>A0AA49Q7G8_9BACT</name>
<gene>
    <name evidence="5" type="ORF">Strain138_002106</name>
    <name evidence="6" type="ORF">Strain318_002105</name>
</gene>
<dbReference type="InterPro" id="IPR027417">
    <property type="entry name" value="P-loop_NTPase"/>
</dbReference>
<keyword evidence="1" id="KW-0813">Transport</keyword>
<feature type="domain" description="ABC transporter" evidence="4">
    <location>
        <begin position="2"/>
        <end position="226"/>
    </location>
</feature>
<dbReference type="Proteomes" id="UP001229955">
    <property type="component" value="Chromosome"/>
</dbReference>
<dbReference type="InterPro" id="IPR003439">
    <property type="entry name" value="ABC_transporter-like_ATP-bd"/>
</dbReference>
<dbReference type="InterPro" id="IPR051782">
    <property type="entry name" value="ABC_Transporter_VariousFunc"/>
</dbReference>
<keyword evidence="7" id="KW-1185">Reference proteome</keyword>
<reference evidence="6" key="1">
    <citation type="submission" date="2023-07" db="EMBL/GenBank/DDBJ databases">
        <authorList>
            <person name="Haufschild T."/>
            <person name="Kallscheuer N."/>
            <person name="Hammer J."/>
            <person name="Kohn T."/>
            <person name="Kabuu M."/>
            <person name="Jogler M."/>
            <person name="Wohfarth N."/>
            <person name="Heuer A."/>
            <person name="Rohde M."/>
            <person name="van Teeseling M.C.F."/>
            <person name="Jogler C."/>
        </authorList>
    </citation>
    <scope>NUCLEOTIDE SEQUENCE</scope>
    <source>
        <strain evidence="5">Strain 138</strain>
        <strain evidence="6">Strain 318</strain>
    </source>
</reference>
<evidence type="ECO:0000313" key="5">
    <source>
        <dbReference type="EMBL" id="WKW12796.1"/>
    </source>
</evidence>
<sequence>MITLDSMRKAFGTRTVLDGVSLSLEPGRIAALVGPNGSGKTTLIKCILGLARADAGRLLLDGTPADADGAYRARIGYAPQAPHFPANLAVGEVFAMLQALRPTASVDETLLDEFSLRAEWATPVGTLSGGWRQKVSLAAAWLFRPDVLILDEPTAGLDPIAAGLLKHAIRAARAEGRTVLITSHILSELEELADDVAFLTDGRLRFAGSVQALLAETGTRRLEPAIAALLRGLKVANGGAR</sequence>
<dbReference type="InterPro" id="IPR003593">
    <property type="entry name" value="AAA+_ATPase"/>
</dbReference>
<evidence type="ECO:0000256" key="2">
    <source>
        <dbReference type="ARBA" id="ARBA00022741"/>
    </source>
</evidence>
<keyword evidence="2" id="KW-0547">Nucleotide-binding</keyword>
<evidence type="ECO:0000313" key="7">
    <source>
        <dbReference type="Proteomes" id="UP001229955"/>
    </source>
</evidence>
<evidence type="ECO:0000256" key="3">
    <source>
        <dbReference type="ARBA" id="ARBA00022840"/>
    </source>
</evidence>
<accession>A0AA49JVJ2</accession>
<dbReference type="PROSITE" id="PS50893">
    <property type="entry name" value="ABC_TRANSPORTER_2"/>
    <property type="match status" value="1"/>
</dbReference>
<dbReference type="PANTHER" id="PTHR42939">
    <property type="entry name" value="ABC TRANSPORTER ATP-BINDING PROTEIN ALBC-RELATED"/>
    <property type="match status" value="1"/>
</dbReference>
<dbReference type="KEGG" id="pspc:Strain318_002105"/>
<dbReference type="CDD" id="cd03230">
    <property type="entry name" value="ABC_DR_subfamily_A"/>
    <property type="match status" value="1"/>
</dbReference>
<dbReference type="GO" id="GO:0005524">
    <property type="term" value="F:ATP binding"/>
    <property type="evidence" value="ECO:0007669"/>
    <property type="project" value="UniProtKB-KW"/>
</dbReference>
<evidence type="ECO:0000256" key="1">
    <source>
        <dbReference type="ARBA" id="ARBA00022448"/>
    </source>
</evidence>
<dbReference type="InterPro" id="IPR017871">
    <property type="entry name" value="ABC_transporter-like_CS"/>
</dbReference>
<dbReference type="EMBL" id="CP130612">
    <property type="protein sequence ID" value="WKW12796.1"/>
    <property type="molecule type" value="Genomic_DNA"/>
</dbReference>
<dbReference type="AlphaFoldDB" id="A0AA49Q7G8"/>
<dbReference type="PANTHER" id="PTHR42939:SF1">
    <property type="entry name" value="ABC TRANSPORTER ATP-BINDING PROTEIN ALBC-RELATED"/>
    <property type="match status" value="1"/>
</dbReference>
<dbReference type="SMART" id="SM00382">
    <property type="entry name" value="AAA"/>
    <property type="match status" value="1"/>
</dbReference>
<evidence type="ECO:0000259" key="4">
    <source>
        <dbReference type="PROSITE" id="PS50893"/>
    </source>
</evidence>
<accession>A0AA49Q7G8</accession>
<dbReference type="GO" id="GO:0016887">
    <property type="term" value="F:ATP hydrolysis activity"/>
    <property type="evidence" value="ECO:0007669"/>
    <property type="project" value="InterPro"/>
</dbReference>
<keyword evidence="3 6" id="KW-0067">ATP-binding</keyword>
<dbReference type="Gene3D" id="3.40.50.300">
    <property type="entry name" value="P-loop containing nucleotide triphosphate hydrolases"/>
    <property type="match status" value="1"/>
</dbReference>
<proteinExistence type="predicted"/>
<dbReference type="Pfam" id="PF00005">
    <property type="entry name" value="ABC_tran"/>
    <property type="match status" value="1"/>
</dbReference>
<dbReference type="RefSeq" id="WP_367885672.1">
    <property type="nucleotide sequence ID" value="NZ_CP130612.1"/>
</dbReference>
<dbReference type="EMBL" id="CP130613">
    <property type="protein sequence ID" value="WKW15703.1"/>
    <property type="molecule type" value="Genomic_DNA"/>
</dbReference>